<gene>
    <name evidence="1" type="ORF">P8X34_10290</name>
</gene>
<proteinExistence type="predicted"/>
<dbReference type="EMBL" id="JARRIG010000007">
    <property type="protein sequence ID" value="MFA4805112.1"/>
    <property type="molecule type" value="Genomic_DNA"/>
</dbReference>
<evidence type="ECO:0000313" key="2">
    <source>
        <dbReference type="Proteomes" id="UP001571980"/>
    </source>
</evidence>
<dbReference type="Proteomes" id="UP001571980">
    <property type="component" value="Unassembled WGS sequence"/>
</dbReference>
<organism evidence="1 2">
    <name type="scientific">Pyrococcus kukulkanii</name>
    <dbReference type="NCBI Taxonomy" id="1609559"/>
    <lineage>
        <taxon>Archaea</taxon>
        <taxon>Methanobacteriati</taxon>
        <taxon>Methanobacteriota</taxon>
        <taxon>Thermococci</taxon>
        <taxon>Thermococcales</taxon>
        <taxon>Thermococcaceae</taxon>
        <taxon>Pyrococcus</taxon>
    </lineage>
</organism>
<protein>
    <submittedName>
        <fullName evidence="1">Uncharacterized protein</fullName>
    </submittedName>
</protein>
<name>A0ABV4T5H0_9EURY</name>
<reference evidence="1 2" key="1">
    <citation type="submission" date="2023-03" db="EMBL/GenBank/DDBJ databases">
        <title>Speciation in Pyrococcus: adaptation to high temperature as a mechanism.</title>
        <authorList>
            <person name="Gu J."/>
        </authorList>
    </citation>
    <scope>NUCLEOTIDE SEQUENCE [LARGE SCALE GENOMIC DNA]</scope>
    <source>
        <strain evidence="1 2">LMOA34</strain>
    </source>
</reference>
<accession>A0ABV4T5H0</accession>
<dbReference type="RefSeq" id="WP_372824451.1">
    <property type="nucleotide sequence ID" value="NZ_JARRIG010000007.1"/>
</dbReference>
<comment type="caution">
    <text evidence="1">The sequence shown here is derived from an EMBL/GenBank/DDBJ whole genome shotgun (WGS) entry which is preliminary data.</text>
</comment>
<sequence length="184" mass="20718">MANLAEYLSYIFDVPVEKVWEIINDIDNYMDKATKPGMTLAGLRRELDRYVKEKYKGRDYYLALAVTVGLFVDRVIIAKGSIKGGLCDYIIGVTVGPYTTKDDSDEVFDRVTRDLLGVTFVEALEKCMLITDKVYQDSPEDPKELKKYPSDDVERYLIAIAFTIAANNNGAKKIITRAPRTAPA</sequence>
<keyword evidence="2" id="KW-1185">Reference proteome</keyword>
<evidence type="ECO:0000313" key="1">
    <source>
        <dbReference type="EMBL" id="MFA4805112.1"/>
    </source>
</evidence>